<dbReference type="PROSITE" id="PS00330">
    <property type="entry name" value="HEMOLYSIN_CALCIUM"/>
    <property type="match status" value="5"/>
</dbReference>
<feature type="region of interest" description="Disordered" evidence="10">
    <location>
        <begin position="458"/>
        <end position="479"/>
    </location>
</feature>
<evidence type="ECO:0000256" key="1">
    <source>
        <dbReference type="ARBA" id="ARBA00001913"/>
    </source>
</evidence>
<protein>
    <recommendedName>
        <fullName evidence="11">Peptidase metallopeptidase domain-containing protein</fullName>
    </recommendedName>
</protein>
<evidence type="ECO:0000256" key="3">
    <source>
        <dbReference type="ARBA" id="ARBA00009490"/>
    </source>
</evidence>
<dbReference type="InterPro" id="IPR011049">
    <property type="entry name" value="Serralysin-like_metalloprot_C"/>
</dbReference>
<dbReference type="GO" id="GO:0031012">
    <property type="term" value="C:extracellular matrix"/>
    <property type="evidence" value="ECO:0007669"/>
    <property type="project" value="InterPro"/>
</dbReference>
<feature type="region of interest" description="Disordered" evidence="10">
    <location>
        <begin position="404"/>
        <end position="444"/>
    </location>
</feature>
<evidence type="ECO:0000256" key="6">
    <source>
        <dbReference type="ARBA" id="ARBA00022723"/>
    </source>
</evidence>
<keyword evidence="6" id="KW-0479">Metal-binding</keyword>
<comment type="cofactor">
    <cofactor evidence="1">
        <name>Ca(2+)</name>
        <dbReference type="ChEBI" id="CHEBI:29108"/>
    </cofactor>
</comment>
<evidence type="ECO:0000256" key="10">
    <source>
        <dbReference type="SAM" id="MobiDB-lite"/>
    </source>
</evidence>
<reference evidence="13" key="1">
    <citation type="submission" date="2016-09" db="EMBL/GenBank/DDBJ databases">
        <authorList>
            <person name="Wibberg D."/>
        </authorList>
    </citation>
    <scope>NUCLEOTIDE SEQUENCE [LARGE SCALE GENOMIC DNA]</scope>
</reference>
<dbReference type="GO" id="GO:0005509">
    <property type="term" value="F:calcium ion binding"/>
    <property type="evidence" value="ECO:0007669"/>
    <property type="project" value="InterPro"/>
</dbReference>
<dbReference type="Pfam" id="PF00413">
    <property type="entry name" value="Peptidase_M10"/>
    <property type="match status" value="1"/>
</dbReference>
<dbReference type="GO" id="GO:0004222">
    <property type="term" value="F:metalloendopeptidase activity"/>
    <property type="evidence" value="ECO:0007669"/>
    <property type="project" value="InterPro"/>
</dbReference>
<keyword evidence="8" id="KW-0378">Hydrolase</keyword>
<accession>A0A1M4N3N3</accession>
<dbReference type="EMBL" id="FMJB01000064">
    <property type="protein sequence ID" value="SCM69492.1"/>
    <property type="molecule type" value="Genomic_DNA"/>
</dbReference>
<dbReference type="PRINTS" id="PR00313">
    <property type="entry name" value="CABNDNGRPT"/>
</dbReference>
<sequence length="596" mass="62113">MCTICQELRPQTGDCDFPPSDLTVEDATTGTDSVSFSSGSSGSSAELTDGTLDDLADYLIEGYWAGSGAPQRSFADGNSTTVITVDLTDLTSEGQQLARWAFEMWEMVADIQFIETTSTADITFSDDYSGAYCNTSYTGETITSAFVNVSESWLDSYGTTIDSYAFSTYVHEIGHALGLGHMGDYNGYASYTDDAVFANDSYQMSVMSYFSQTENPTIDGDYADPVTAMMADILAIQTIYGAAGSSSATAGDTVYGVGTNLNNIFGELLEDAITGQTSAKYGGDAVAITFYDESGVDTIDFSTLSTADYIDLAQESFSNVGGYDGIVAIARGTIIENVYSGGGNDTLSGNGADNLMNAGQGSDRIYGYAGHDTLQGEDGNDRLFGGGGRDQLYGGIGDDSLVGNGQNDRLYGGEGADTLQGGSGKDKLFGGDGEDSISGNGKRDKLFGQGDDDLLLGGGGRDKVLGGSGDDRVYGNKGNDRLLGNLGNDTLGGGDGDDTLIGGLGDDSLTGGSGADTFVFSANHGSDTITDFTASDGDMLKLKTNLWTDGDDESFDLGDHLSVVDGNAVLTFDSGDMLLIQGVTDLDTIISNSELF</sequence>
<proteinExistence type="inferred from homology"/>
<dbReference type="GO" id="GO:0005615">
    <property type="term" value="C:extracellular space"/>
    <property type="evidence" value="ECO:0007669"/>
    <property type="project" value="InterPro"/>
</dbReference>
<comment type="subcellular location">
    <subcellularLocation>
        <location evidence="2">Secreted</location>
    </subcellularLocation>
</comment>
<keyword evidence="5" id="KW-0645">Protease</keyword>
<keyword evidence="13" id="KW-1185">Reference proteome</keyword>
<evidence type="ECO:0000259" key="11">
    <source>
        <dbReference type="SMART" id="SM00235"/>
    </source>
</evidence>
<dbReference type="InterPro" id="IPR001818">
    <property type="entry name" value="Pept_M10_metallopeptidase"/>
</dbReference>
<feature type="region of interest" description="Disordered" evidence="10">
    <location>
        <begin position="15"/>
        <end position="48"/>
    </location>
</feature>
<dbReference type="InterPro" id="IPR013858">
    <property type="entry name" value="Peptidase_M10B_C"/>
</dbReference>
<feature type="domain" description="Peptidase metallopeptidase" evidence="11">
    <location>
        <begin position="72"/>
        <end position="224"/>
    </location>
</feature>
<gene>
    <name evidence="12" type="ORF">KARMA_3731</name>
</gene>
<evidence type="ECO:0000256" key="8">
    <source>
        <dbReference type="ARBA" id="ARBA00022801"/>
    </source>
</evidence>
<evidence type="ECO:0000313" key="12">
    <source>
        <dbReference type="EMBL" id="SCM69492.1"/>
    </source>
</evidence>
<dbReference type="Proteomes" id="UP000184085">
    <property type="component" value="Unassembled WGS sequence"/>
</dbReference>
<keyword evidence="7" id="KW-0677">Repeat</keyword>
<feature type="compositionally biased region" description="Low complexity" evidence="10">
    <location>
        <begin position="28"/>
        <end position="44"/>
    </location>
</feature>
<dbReference type="PANTHER" id="PTHR38340">
    <property type="entry name" value="S-LAYER PROTEIN"/>
    <property type="match status" value="1"/>
</dbReference>
<keyword evidence="9" id="KW-0862">Zinc</keyword>
<dbReference type="Gene3D" id="3.40.390.10">
    <property type="entry name" value="Collagenase (Catalytic Domain)"/>
    <property type="match status" value="1"/>
</dbReference>
<dbReference type="Gene3D" id="2.150.10.10">
    <property type="entry name" value="Serralysin-like metalloprotease, C-terminal"/>
    <property type="match status" value="3"/>
</dbReference>
<dbReference type="GO" id="GO:0008270">
    <property type="term" value="F:zinc ion binding"/>
    <property type="evidence" value="ECO:0007669"/>
    <property type="project" value="InterPro"/>
</dbReference>
<dbReference type="Pfam" id="PF00353">
    <property type="entry name" value="HemolysinCabind"/>
    <property type="match status" value="4"/>
</dbReference>
<dbReference type="CDD" id="cd04277">
    <property type="entry name" value="ZnMc_serralysin_like"/>
    <property type="match status" value="1"/>
</dbReference>
<evidence type="ECO:0000256" key="7">
    <source>
        <dbReference type="ARBA" id="ARBA00022737"/>
    </source>
</evidence>
<dbReference type="InterPro" id="IPR018511">
    <property type="entry name" value="Hemolysin-typ_Ca-bd_CS"/>
</dbReference>
<keyword evidence="4" id="KW-0964">Secreted</keyword>
<dbReference type="InterPro" id="IPR024079">
    <property type="entry name" value="MetalloPept_cat_dom_sf"/>
</dbReference>
<evidence type="ECO:0000313" key="13">
    <source>
        <dbReference type="Proteomes" id="UP000184085"/>
    </source>
</evidence>
<dbReference type="SUPFAM" id="SSF55486">
    <property type="entry name" value="Metalloproteases ('zincins'), catalytic domain"/>
    <property type="match status" value="1"/>
</dbReference>
<dbReference type="InterPro" id="IPR050557">
    <property type="entry name" value="RTX_toxin/Mannuronan_C5-epim"/>
</dbReference>
<dbReference type="GO" id="GO:0006508">
    <property type="term" value="P:proteolysis"/>
    <property type="evidence" value="ECO:0007669"/>
    <property type="project" value="UniProtKB-KW"/>
</dbReference>
<evidence type="ECO:0000256" key="4">
    <source>
        <dbReference type="ARBA" id="ARBA00022525"/>
    </source>
</evidence>
<organism evidence="12 13">
    <name type="scientific">Donghicola eburneus</name>
    <dbReference type="NCBI Taxonomy" id="393278"/>
    <lineage>
        <taxon>Bacteria</taxon>
        <taxon>Pseudomonadati</taxon>
        <taxon>Pseudomonadota</taxon>
        <taxon>Alphaproteobacteria</taxon>
        <taxon>Rhodobacterales</taxon>
        <taxon>Roseobacteraceae</taxon>
        <taxon>Donghicola</taxon>
    </lineage>
</organism>
<evidence type="ECO:0000256" key="5">
    <source>
        <dbReference type="ARBA" id="ARBA00022670"/>
    </source>
</evidence>
<evidence type="ECO:0000256" key="2">
    <source>
        <dbReference type="ARBA" id="ARBA00004613"/>
    </source>
</evidence>
<evidence type="ECO:0000256" key="9">
    <source>
        <dbReference type="ARBA" id="ARBA00022833"/>
    </source>
</evidence>
<dbReference type="InterPro" id="IPR034033">
    <property type="entry name" value="Serralysin-like"/>
</dbReference>
<dbReference type="InterPro" id="IPR006026">
    <property type="entry name" value="Peptidase_Metallo"/>
</dbReference>
<dbReference type="PANTHER" id="PTHR38340:SF1">
    <property type="entry name" value="S-LAYER PROTEIN"/>
    <property type="match status" value="1"/>
</dbReference>
<dbReference type="AlphaFoldDB" id="A0A1M4N3N3"/>
<feature type="compositionally biased region" description="Basic and acidic residues" evidence="10">
    <location>
        <begin position="460"/>
        <end position="479"/>
    </location>
</feature>
<dbReference type="RefSeq" id="WP_083595764.1">
    <property type="nucleotide sequence ID" value="NZ_FMJB01000064.1"/>
</dbReference>
<dbReference type="SMART" id="SM00235">
    <property type="entry name" value="ZnMc"/>
    <property type="match status" value="1"/>
</dbReference>
<comment type="similarity">
    <text evidence="3">Belongs to the peptidase M10B family.</text>
</comment>
<dbReference type="Pfam" id="PF08548">
    <property type="entry name" value="Peptidase_M10_C"/>
    <property type="match status" value="1"/>
</dbReference>
<name>A0A1M4N3N3_9RHOB</name>
<dbReference type="SUPFAM" id="SSF51120">
    <property type="entry name" value="beta-Roll"/>
    <property type="match status" value="2"/>
</dbReference>
<dbReference type="InterPro" id="IPR001343">
    <property type="entry name" value="Hemolysn_Ca-bd"/>
</dbReference>